<evidence type="ECO:0000256" key="3">
    <source>
        <dbReference type="ARBA" id="ARBA00022553"/>
    </source>
</evidence>
<dbReference type="GO" id="GO:0005524">
    <property type="term" value="F:ATP binding"/>
    <property type="evidence" value="ECO:0007669"/>
    <property type="project" value="UniProtKB-KW"/>
</dbReference>
<dbReference type="Pfam" id="PF02518">
    <property type="entry name" value="HATPase_c"/>
    <property type="match status" value="1"/>
</dbReference>
<name>A0AA94JDX6_9GAMM</name>
<organism evidence="6 7">
    <name type="scientific">Idiomarina aquatica</name>
    <dbReference type="NCBI Taxonomy" id="1327752"/>
    <lineage>
        <taxon>Bacteria</taxon>
        <taxon>Pseudomonadati</taxon>
        <taxon>Pseudomonadota</taxon>
        <taxon>Gammaproteobacteria</taxon>
        <taxon>Alteromonadales</taxon>
        <taxon>Idiomarinaceae</taxon>
        <taxon>Idiomarina</taxon>
    </lineage>
</organism>
<dbReference type="GO" id="GO:0000155">
    <property type="term" value="F:phosphorelay sensor kinase activity"/>
    <property type="evidence" value="ECO:0007669"/>
    <property type="project" value="InterPro"/>
</dbReference>
<dbReference type="PROSITE" id="PS50109">
    <property type="entry name" value="HIS_KIN"/>
    <property type="match status" value="1"/>
</dbReference>
<keyword evidence="4" id="KW-0175">Coiled coil</keyword>
<protein>
    <recommendedName>
        <fullName evidence="2">histidine kinase</fullName>
        <ecNumber evidence="2">2.7.13.3</ecNumber>
    </recommendedName>
</protein>
<reference evidence="7" key="1">
    <citation type="journal article" date="2018" name="Front. Microbiol.">
        <title>Genome-Based Analysis Reveals the Taxonomy and Diversity of the Family Idiomarinaceae.</title>
        <authorList>
            <person name="Liu Y."/>
            <person name="Lai Q."/>
            <person name="Shao Z."/>
        </authorList>
    </citation>
    <scope>NUCLEOTIDE SEQUENCE [LARGE SCALE GENOMIC DNA]</scope>
    <source>
        <strain evidence="7">SN-14</strain>
    </source>
</reference>
<dbReference type="InterPro" id="IPR003661">
    <property type="entry name" value="HisK_dim/P_dom"/>
</dbReference>
<dbReference type="SUPFAM" id="SSF47384">
    <property type="entry name" value="Homodimeric domain of signal transducing histidine kinase"/>
    <property type="match status" value="1"/>
</dbReference>
<keyword evidence="7" id="KW-1185">Reference proteome</keyword>
<dbReference type="PRINTS" id="PR00344">
    <property type="entry name" value="BCTRLSENSOR"/>
</dbReference>
<dbReference type="PANTHER" id="PTHR43065">
    <property type="entry name" value="SENSOR HISTIDINE KINASE"/>
    <property type="match status" value="1"/>
</dbReference>
<evidence type="ECO:0000256" key="2">
    <source>
        <dbReference type="ARBA" id="ARBA00012438"/>
    </source>
</evidence>
<evidence type="ECO:0000256" key="1">
    <source>
        <dbReference type="ARBA" id="ARBA00000085"/>
    </source>
</evidence>
<keyword evidence="3" id="KW-0597">Phosphoprotein</keyword>
<evidence type="ECO:0000256" key="4">
    <source>
        <dbReference type="SAM" id="Coils"/>
    </source>
</evidence>
<dbReference type="EC" id="2.7.13.3" evidence="2"/>
<evidence type="ECO:0000259" key="5">
    <source>
        <dbReference type="PROSITE" id="PS50109"/>
    </source>
</evidence>
<dbReference type="AlphaFoldDB" id="A0AA94JDX6"/>
<dbReference type="Gene3D" id="3.30.565.10">
    <property type="entry name" value="Histidine kinase-like ATPase, C-terminal domain"/>
    <property type="match status" value="1"/>
</dbReference>
<dbReference type="RefSeq" id="WP_126819483.1">
    <property type="nucleotide sequence ID" value="NZ_PIPS01000001.1"/>
</dbReference>
<dbReference type="SUPFAM" id="SSF55874">
    <property type="entry name" value="ATPase domain of HSP90 chaperone/DNA topoisomerase II/histidine kinase"/>
    <property type="match status" value="1"/>
</dbReference>
<dbReference type="Proteomes" id="UP000286680">
    <property type="component" value="Unassembled WGS sequence"/>
</dbReference>
<dbReference type="SMART" id="SM00387">
    <property type="entry name" value="HATPase_c"/>
    <property type="match status" value="1"/>
</dbReference>
<keyword evidence="6" id="KW-0067">ATP-binding</keyword>
<dbReference type="CDD" id="cd00082">
    <property type="entry name" value="HisKA"/>
    <property type="match status" value="1"/>
</dbReference>
<comment type="caution">
    <text evidence="6">The sequence shown here is derived from an EMBL/GenBank/DDBJ whole genome shotgun (WGS) entry which is preliminary data.</text>
</comment>
<dbReference type="InterPro" id="IPR005467">
    <property type="entry name" value="His_kinase_dom"/>
</dbReference>
<sequence length="414" mass="46723">MTDYLTDWPGLAVRIALDGRIMHELSPEFAALLKRTPEQLINTSLDNVLTAASRLYYLSAIDIKLRQRQNCEQQTLYLNTAQGCRPFIVSAHSQDNDTALLILMQADQHLALQQQLIQERKYTESLNRELSRREQHLRNERNKQKALLEKLENTNYELLQTEKLAALGQLSAGIAHEINNPVGYIQSNLNSLSHYVEKLLKVLTDNAEGLLKQRLQQENFEFIAADLLDLLQESQQGVAHITSITSALTQFARAPGNVEQCNVHEQINTTLRVLHNEIKNKARIQRDFNGSPLNIACDPAQFNQVMMNLLVNALQAINRFGQITIRTGVVEQFVYIEVADNGEGMSEETRKRALEPFYTTKPEGEGTGLGLALVYNIVRRHLGKLTIDSDVGKGTCIGVWFPLAQECNHGKQLE</sequence>
<dbReference type="InterPro" id="IPR004358">
    <property type="entry name" value="Sig_transdc_His_kin-like_C"/>
</dbReference>
<accession>A0AA94JDX6</accession>
<dbReference type="PANTHER" id="PTHR43065:SF50">
    <property type="entry name" value="HISTIDINE KINASE"/>
    <property type="match status" value="1"/>
</dbReference>
<dbReference type="InterPro" id="IPR003594">
    <property type="entry name" value="HATPase_dom"/>
</dbReference>
<dbReference type="EMBL" id="PIPS01000001">
    <property type="protein sequence ID" value="RUO45093.1"/>
    <property type="molecule type" value="Genomic_DNA"/>
</dbReference>
<comment type="catalytic activity">
    <reaction evidence="1">
        <text>ATP + protein L-histidine = ADP + protein N-phospho-L-histidine.</text>
        <dbReference type="EC" id="2.7.13.3"/>
    </reaction>
</comment>
<evidence type="ECO:0000313" key="7">
    <source>
        <dbReference type="Proteomes" id="UP000286680"/>
    </source>
</evidence>
<feature type="coiled-coil region" evidence="4">
    <location>
        <begin position="123"/>
        <end position="157"/>
    </location>
</feature>
<keyword evidence="6" id="KW-0547">Nucleotide-binding</keyword>
<proteinExistence type="predicted"/>
<dbReference type="InterPro" id="IPR036097">
    <property type="entry name" value="HisK_dim/P_sf"/>
</dbReference>
<dbReference type="InterPro" id="IPR036890">
    <property type="entry name" value="HATPase_C_sf"/>
</dbReference>
<feature type="domain" description="Histidine kinase" evidence="5">
    <location>
        <begin position="173"/>
        <end position="405"/>
    </location>
</feature>
<evidence type="ECO:0000313" key="6">
    <source>
        <dbReference type="EMBL" id="RUO45093.1"/>
    </source>
</evidence>
<dbReference type="Gene3D" id="1.10.287.130">
    <property type="match status" value="1"/>
</dbReference>
<gene>
    <name evidence="6" type="ORF">CWE23_03475</name>
</gene>